<dbReference type="PROSITE" id="PS50975">
    <property type="entry name" value="ATP_GRASP"/>
    <property type="match status" value="1"/>
</dbReference>
<dbReference type="HAMAP" id="MF_00162">
    <property type="entry name" value="GSH_S"/>
    <property type="match status" value="1"/>
</dbReference>
<accession>A0A285S722</accession>
<comment type="cofactor">
    <cofactor evidence="2">
        <name>Mg(2+)</name>
        <dbReference type="ChEBI" id="CHEBI:18420"/>
    </cofactor>
</comment>
<dbReference type="Pfam" id="PF02951">
    <property type="entry name" value="GSH-S_N"/>
    <property type="match status" value="1"/>
</dbReference>
<keyword evidence="4 10" id="KW-0317">Glutathione biosynthesis</keyword>
<dbReference type="Gene3D" id="3.40.50.20">
    <property type="match status" value="1"/>
</dbReference>
<evidence type="ECO:0000256" key="5">
    <source>
        <dbReference type="ARBA" id="ARBA00022723"/>
    </source>
</evidence>
<keyword evidence="6 10" id="KW-0547">Nucleotide-binding</keyword>
<dbReference type="Gene3D" id="3.30.1490.20">
    <property type="entry name" value="ATP-grasp fold, A domain"/>
    <property type="match status" value="1"/>
</dbReference>
<dbReference type="STRING" id="538381.GCA_001696535_04525"/>
<dbReference type="SUPFAM" id="SSF56059">
    <property type="entry name" value="Glutathione synthetase ATP-binding domain-like"/>
    <property type="match status" value="1"/>
</dbReference>
<dbReference type="RefSeq" id="WP_097174435.1">
    <property type="nucleotide sequence ID" value="NZ_JAJGNR010000003.1"/>
</dbReference>
<dbReference type="InterPro" id="IPR004218">
    <property type="entry name" value="GSHS_ATP-bd"/>
</dbReference>
<evidence type="ECO:0000313" key="13">
    <source>
        <dbReference type="Proteomes" id="UP000219331"/>
    </source>
</evidence>
<dbReference type="GO" id="GO:0005524">
    <property type="term" value="F:ATP binding"/>
    <property type="evidence" value="ECO:0007669"/>
    <property type="project" value="UniProtKB-UniRule"/>
</dbReference>
<comment type="cofactor">
    <cofactor evidence="1">
        <name>Mn(2+)</name>
        <dbReference type="ChEBI" id="CHEBI:29035"/>
    </cofactor>
</comment>
<evidence type="ECO:0000256" key="8">
    <source>
        <dbReference type="ARBA" id="ARBA00022842"/>
    </source>
</evidence>
<dbReference type="OrthoDB" id="9785415at2"/>
<dbReference type="Pfam" id="PF02955">
    <property type="entry name" value="GSH-S_ATP"/>
    <property type="match status" value="1"/>
</dbReference>
<dbReference type="EC" id="6.3.2.3" evidence="10"/>
<comment type="similarity">
    <text evidence="10">Belongs to the prokaryotic GSH synthase family.</text>
</comment>
<dbReference type="SUPFAM" id="SSF52440">
    <property type="entry name" value="PreATP-grasp domain"/>
    <property type="match status" value="1"/>
</dbReference>
<evidence type="ECO:0000256" key="6">
    <source>
        <dbReference type="ARBA" id="ARBA00022741"/>
    </source>
</evidence>
<evidence type="ECO:0000259" key="11">
    <source>
        <dbReference type="PROSITE" id="PS50975"/>
    </source>
</evidence>
<dbReference type="UniPathway" id="UPA00142">
    <property type="reaction ID" value="UER00210"/>
</dbReference>
<evidence type="ECO:0000256" key="4">
    <source>
        <dbReference type="ARBA" id="ARBA00022684"/>
    </source>
</evidence>
<organism evidence="12 13">
    <name type="scientific">Stappia indica</name>
    <dbReference type="NCBI Taxonomy" id="538381"/>
    <lineage>
        <taxon>Bacteria</taxon>
        <taxon>Pseudomonadati</taxon>
        <taxon>Pseudomonadota</taxon>
        <taxon>Alphaproteobacteria</taxon>
        <taxon>Hyphomicrobiales</taxon>
        <taxon>Stappiaceae</taxon>
        <taxon>Stappia</taxon>
    </lineage>
</organism>
<dbReference type="InterPro" id="IPR004215">
    <property type="entry name" value="GSHS_N"/>
</dbReference>
<reference evidence="12 13" key="1">
    <citation type="submission" date="2017-08" db="EMBL/GenBank/DDBJ databases">
        <authorList>
            <person name="de Groot N.N."/>
        </authorList>
    </citation>
    <scope>NUCLEOTIDE SEQUENCE [LARGE SCALE GENOMIC DNA]</scope>
    <source>
        <strain evidence="12 13">USBA 352</strain>
    </source>
</reference>
<dbReference type="InterPro" id="IPR016185">
    <property type="entry name" value="PreATP-grasp_dom_sf"/>
</dbReference>
<dbReference type="GO" id="GO:0004363">
    <property type="term" value="F:glutathione synthase activity"/>
    <property type="evidence" value="ECO:0007669"/>
    <property type="project" value="UniProtKB-UniRule"/>
</dbReference>
<feature type="domain" description="ATP-grasp" evidence="11">
    <location>
        <begin position="138"/>
        <end position="322"/>
    </location>
</feature>
<keyword evidence="3 10" id="KW-0436">Ligase</keyword>
<dbReference type="Gene3D" id="3.30.470.20">
    <property type="entry name" value="ATP-grasp fold, B domain"/>
    <property type="match status" value="1"/>
</dbReference>
<dbReference type="NCBIfam" id="NF003573">
    <property type="entry name" value="PRK05246.1"/>
    <property type="match status" value="1"/>
</dbReference>
<evidence type="ECO:0000256" key="1">
    <source>
        <dbReference type="ARBA" id="ARBA00001936"/>
    </source>
</evidence>
<keyword evidence="8" id="KW-0460">Magnesium</keyword>
<name>A0A285S722_9HYPH</name>
<dbReference type="InterPro" id="IPR006284">
    <property type="entry name" value="Glut_synth_pro"/>
</dbReference>
<evidence type="ECO:0000256" key="10">
    <source>
        <dbReference type="HAMAP-Rule" id="MF_00162"/>
    </source>
</evidence>
<proteinExistence type="inferred from homology"/>
<keyword evidence="13" id="KW-1185">Reference proteome</keyword>
<dbReference type="Proteomes" id="UP000219331">
    <property type="component" value="Unassembled WGS sequence"/>
</dbReference>
<dbReference type="NCBIfam" id="TIGR01380">
    <property type="entry name" value="glut_syn"/>
    <property type="match status" value="1"/>
</dbReference>
<dbReference type="PANTHER" id="PTHR21621">
    <property type="entry name" value="RIBOSOMAL PROTEIN S6 MODIFICATION PROTEIN"/>
    <property type="match status" value="1"/>
</dbReference>
<dbReference type="EMBL" id="OBML01000003">
    <property type="protein sequence ID" value="SOC00974.1"/>
    <property type="molecule type" value="Genomic_DNA"/>
</dbReference>
<evidence type="ECO:0000313" key="12">
    <source>
        <dbReference type="EMBL" id="SOC00974.1"/>
    </source>
</evidence>
<dbReference type="InterPro" id="IPR011761">
    <property type="entry name" value="ATP-grasp"/>
</dbReference>
<evidence type="ECO:0000256" key="7">
    <source>
        <dbReference type="ARBA" id="ARBA00022840"/>
    </source>
</evidence>
<comment type="catalytic activity">
    <reaction evidence="10">
        <text>gamma-L-glutamyl-L-cysteine + glycine + ATP = glutathione + ADP + phosphate + H(+)</text>
        <dbReference type="Rhea" id="RHEA:13557"/>
        <dbReference type="ChEBI" id="CHEBI:15378"/>
        <dbReference type="ChEBI" id="CHEBI:30616"/>
        <dbReference type="ChEBI" id="CHEBI:43474"/>
        <dbReference type="ChEBI" id="CHEBI:57305"/>
        <dbReference type="ChEBI" id="CHEBI:57925"/>
        <dbReference type="ChEBI" id="CHEBI:58173"/>
        <dbReference type="ChEBI" id="CHEBI:456216"/>
        <dbReference type="EC" id="6.3.2.3"/>
    </reaction>
</comment>
<comment type="pathway">
    <text evidence="10">Sulfur metabolism; glutathione biosynthesis; glutathione from L-cysteine and L-glutamate: step 2/2.</text>
</comment>
<evidence type="ECO:0000256" key="3">
    <source>
        <dbReference type="ARBA" id="ARBA00022598"/>
    </source>
</evidence>
<evidence type="ECO:0000256" key="2">
    <source>
        <dbReference type="ARBA" id="ARBA00001946"/>
    </source>
</evidence>
<dbReference type="GO" id="GO:0005737">
    <property type="term" value="C:cytoplasm"/>
    <property type="evidence" value="ECO:0007669"/>
    <property type="project" value="TreeGrafter"/>
</dbReference>
<dbReference type="GO" id="GO:0046872">
    <property type="term" value="F:metal ion binding"/>
    <property type="evidence" value="ECO:0007669"/>
    <property type="project" value="UniProtKB-KW"/>
</dbReference>
<dbReference type="InterPro" id="IPR013815">
    <property type="entry name" value="ATP_grasp_subdomain_1"/>
</dbReference>
<protein>
    <recommendedName>
        <fullName evidence="10">Glutathione synthetase</fullName>
        <ecNumber evidence="10">6.3.2.3</ecNumber>
    </recommendedName>
    <alternativeName>
        <fullName evidence="10">GSH synthetase</fullName>
        <shortName evidence="10">GSH-S</shortName>
        <shortName evidence="10">GSHase</shortName>
    </alternativeName>
    <alternativeName>
        <fullName evidence="10">Glutathione synthase</fullName>
    </alternativeName>
</protein>
<keyword evidence="9" id="KW-0464">Manganese</keyword>
<gene>
    <name evidence="10" type="primary">gshB</name>
    <name evidence="12" type="ORF">SAMN05421512_103413</name>
</gene>
<dbReference type="AlphaFoldDB" id="A0A285S722"/>
<keyword evidence="7 10" id="KW-0067">ATP-binding</keyword>
<sequence>MTSSTPSTSGQASPRLKVAVQMDHISSINIAGDSAFAMMLEAQARGHELFHYTPDRLAMNGNTVTASLEPVTVRDEKGNHFTLGERKLTDLSDMDVVLMRQDPPFDMAYVAATHMLEKIHPKTLVVNDPASVRNAPEKLFVTEFPDLMPETLITRDRAAIDAFRAEHGDIVMKPLFGHGGAAVFRITSDDLNYGSLYDFFAATFREPWVIQRFLPEVSKGDKRILLVDGEFAGAVNRVPQEGDLRSNMVRGGAAREADLTPREREICARLGPALREKGLILVGIDVIDGYLTEINVTAPTGIRAVARLGGPDIAARVWDVVEAKRAQA</sequence>
<evidence type="ECO:0000256" key="9">
    <source>
        <dbReference type="ARBA" id="ARBA00023211"/>
    </source>
</evidence>
<keyword evidence="5" id="KW-0479">Metal-binding</keyword>
<dbReference type="PANTHER" id="PTHR21621:SF4">
    <property type="entry name" value="GLUTATHIONE SYNTHETASE"/>
    <property type="match status" value="1"/>
</dbReference>